<dbReference type="OrthoDB" id="10264220at2759"/>
<proteinExistence type="inferred from homology"/>
<accession>A0A401P271</accession>
<dbReference type="Proteomes" id="UP000288216">
    <property type="component" value="Unassembled WGS sequence"/>
</dbReference>
<dbReference type="Pfam" id="PF01496">
    <property type="entry name" value="V_ATPase_I"/>
    <property type="match status" value="1"/>
</dbReference>
<dbReference type="GO" id="GO:0051117">
    <property type="term" value="F:ATPase binding"/>
    <property type="evidence" value="ECO:0007669"/>
    <property type="project" value="TreeGrafter"/>
</dbReference>
<evidence type="ECO:0000256" key="4">
    <source>
        <dbReference type="ARBA" id="ARBA00022692"/>
    </source>
</evidence>
<dbReference type="STRING" id="75743.A0A401P271"/>
<evidence type="ECO:0000256" key="6">
    <source>
        <dbReference type="ARBA" id="ARBA00023065"/>
    </source>
</evidence>
<dbReference type="InterPro" id="IPR002490">
    <property type="entry name" value="V-ATPase_116kDa_su"/>
</dbReference>
<dbReference type="AlphaFoldDB" id="A0A401P271"/>
<keyword evidence="7 8" id="KW-0472">Membrane</keyword>
<dbReference type="EMBL" id="BFAA01005748">
    <property type="protein sequence ID" value="GCB67200.1"/>
    <property type="molecule type" value="Genomic_DNA"/>
</dbReference>
<feature type="transmembrane region" description="Helical" evidence="8">
    <location>
        <begin position="29"/>
        <end position="45"/>
    </location>
</feature>
<evidence type="ECO:0000313" key="9">
    <source>
        <dbReference type="EMBL" id="GCB67200.1"/>
    </source>
</evidence>
<evidence type="ECO:0000256" key="3">
    <source>
        <dbReference type="ARBA" id="ARBA00022448"/>
    </source>
</evidence>
<keyword evidence="4 8" id="KW-0812">Transmembrane</keyword>
<dbReference type="GO" id="GO:0016471">
    <property type="term" value="C:vacuolar proton-transporting V-type ATPase complex"/>
    <property type="evidence" value="ECO:0007669"/>
    <property type="project" value="TreeGrafter"/>
</dbReference>
<name>A0A401P271_SCYTO</name>
<evidence type="ECO:0000256" key="7">
    <source>
        <dbReference type="ARBA" id="ARBA00023136"/>
    </source>
</evidence>
<keyword evidence="8" id="KW-0375">Hydrogen ion transport</keyword>
<evidence type="ECO:0000256" key="1">
    <source>
        <dbReference type="ARBA" id="ARBA00004141"/>
    </source>
</evidence>
<comment type="caution">
    <text evidence="9">The sequence shown here is derived from an EMBL/GenBank/DDBJ whole genome shotgun (WGS) entry which is preliminary data.</text>
</comment>
<dbReference type="GO" id="GO:0005886">
    <property type="term" value="C:plasma membrane"/>
    <property type="evidence" value="ECO:0007669"/>
    <property type="project" value="TreeGrafter"/>
</dbReference>
<dbReference type="GO" id="GO:0007035">
    <property type="term" value="P:vacuolar acidification"/>
    <property type="evidence" value="ECO:0007669"/>
    <property type="project" value="TreeGrafter"/>
</dbReference>
<comment type="caution">
    <text evidence="8">Lacks conserved residue(s) required for the propagation of feature annotation.</text>
</comment>
<keyword evidence="6 8" id="KW-0406">Ion transport</keyword>
<dbReference type="GO" id="GO:0033179">
    <property type="term" value="C:proton-transporting V-type ATPase, V0 domain"/>
    <property type="evidence" value="ECO:0007669"/>
    <property type="project" value="InterPro"/>
</dbReference>
<feature type="transmembrane region" description="Helical" evidence="8">
    <location>
        <begin position="6"/>
        <end position="22"/>
    </location>
</feature>
<keyword evidence="3 8" id="KW-0813">Transport</keyword>
<reference evidence="9 10" key="1">
    <citation type="journal article" date="2018" name="Nat. Ecol. Evol.">
        <title>Shark genomes provide insights into elasmobranch evolution and the origin of vertebrates.</title>
        <authorList>
            <person name="Hara Y"/>
            <person name="Yamaguchi K"/>
            <person name="Onimaru K"/>
            <person name="Kadota M"/>
            <person name="Koyanagi M"/>
            <person name="Keeley SD"/>
            <person name="Tatsumi K"/>
            <person name="Tanaka K"/>
            <person name="Motone F"/>
            <person name="Kageyama Y"/>
            <person name="Nozu R"/>
            <person name="Adachi N"/>
            <person name="Nishimura O"/>
            <person name="Nakagawa R"/>
            <person name="Tanegashima C"/>
            <person name="Kiyatake I"/>
            <person name="Matsumoto R"/>
            <person name="Murakumo K"/>
            <person name="Nishida K"/>
            <person name="Terakita A"/>
            <person name="Kuratani S"/>
            <person name="Sato K"/>
            <person name="Hyodo S Kuraku.S."/>
        </authorList>
    </citation>
    <scope>NUCLEOTIDE SEQUENCE [LARGE SCALE GENOMIC DNA]</scope>
</reference>
<evidence type="ECO:0000256" key="8">
    <source>
        <dbReference type="RuleBase" id="RU361189"/>
    </source>
</evidence>
<comment type="function">
    <text evidence="8">Essential component of the vacuolar proton pump (V-ATPase), a multimeric enzyme that catalyzes the translocation of protons across the membranes. Required for assembly and activity of the V-ATPase.</text>
</comment>
<feature type="transmembrane region" description="Helical" evidence="8">
    <location>
        <begin position="60"/>
        <end position="82"/>
    </location>
</feature>
<sequence length="94" mass="11077">MIFILSLFGYLAFMVIFKWCFYNVEISQIAPSILIHFINMFLFTYNDPSNVSLYDHQQEIQSFLVIVAIIAVPWMLFLKPFVLRSNHRKAQRAG</sequence>
<evidence type="ECO:0000256" key="5">
    <source>
        <dbReference type="ARBA" id="ARBA00022989"/>
    </source>
</evidence>
<keyword evidence="5 8" id="KW-1133">Transmembrane helix</keyword>
<comment type="subcellular location">
    <subcellularLocation>
        <location evidence="1">Membrane</location>
        <topology evidence="1">Multi-pass membrane protein</topology>
    </subcellularLocation>
</comment>
<keyword evidence="10" id="KW-1185">Reference proteome</keyword>
<gene>
    <name evidence="9" type="ORF">scyTo_0012114</name>
</gene>
<organism evidence="9 10">
    <name type="scientific">Scyliorhinus torazame</name>
    <name type="common">Cloudy catshark</name>
    <name type="synonym">Catulus torazame</name>
    <dbReference type="NCBI Taxonomy" id="75743"/>
    <lineage>
        <taxon>Eukaryota</taxon>
        <taxon>Metazoa</taxon>
        <taxon>Chordata</taxon>
        <taxon>Craniata</taxon>
        <taxon>Vertebrata</taxon>
        <taxon>Chondrichthyes</taxon>
        <taxon>Elasmobranchii</taxon>
        <taxon>Galeomorphii</taxon>
        <taxon>Galeoidea</taxon>
        <taxon>Carcharhiniformes</taxon>
        <taxon>Scyliorhinidae</taxon>
        <taxon>Scyliorhinus</taxon>
    </lineage>
</organism>
<dbReference type="GO" id="GO:0046961">
    <property type="term" value="F:proton-transporting ATPase activity, rotational mechanism"/>
    <property type="evidence" value="ECO:0007669"/>
    <property type="project" value="InterPro"/>
</dbReference>
<dbReference type="PANTHER" id="PTHR11629:SF26">
    <property type="entry name" value="V-TYPE PROTON ATPASE 116 KDA SUBUNIT A 4"/>
    <property type="match status" value="1"/>
</dbReference>
<comment type="similarity">
    <text evidence="2 8">Belongs to the V-ATPase 116 kDa subunit family.</text>
</comment>
<dbReference type="PANTHER" id="PTHR11629">
    <property type="entry name" value="VACUOLAR PROTON ATPASES"/>
    <property type="match status" value="1"/>
</dbReference>
<evidence type="ECO:0000313" key="10">
    <source>
        <dbReference type="Proteomes" id="UP000288216"/>
    </source>
</evidence>
<protein>
    <recommendedName>
        <fullName evidence="8">V-type proton ATPase subunit a</fullName>
    </recommendedName>
</protein>
<evidence type="ECO:0000256" key="2">
    <source>
        <dbReference type="ARBA" id="ARBA00009904"/>
    </source>
</evidence>